<keyword evidence="3" id="KW-1185">Reference proteome</keyword>
<reference evidence="3" key="2">
    <citation type="submission" date="2015-01" db="EMBL/GenBank/DDBJ databases">
        <title>Evolutionary Origins and Diversification of the Mycorrhizal Mutualists.</title>
        <authorList>
            <consortium name="DOE Joint Genome Institute"/>
            <consortium name="Mycorrhizal Genomics Consortium"/>
            <person name="Kohler A."/>
            <person name="Kuo A."/>
            <person name="Nagy L.G."/>
            <person name="Floudas D."/>
            <person name="Copeland A."/>
            <person name="Barry K.W."/>
            <person name="Cichocki N."/>
            <person name="Veneault-Fourrey C."/>
            <person name="LaButti K."/>
            <person name="Lindquist E.A."/>
            <person name="Lipzen A."/>
            <person name="Lundell T."/>
            <person name="Morin E."/>
            <person name="Murat C."/>
            <person name="Riley R."/>
            <person name="Ohm R."/>
            <person name="Sun H."/>
            <person name="Tunlid A."/>
            <person name="Henrissat B."/>
            <person name="Grigoriev I.V."/>
            <person name="Hibbett D.S."/>
            <person name="Martin F."/>
        </authorList>
    </citation>
    <scope>NUCLEOTIDE SEQUENCE [LARGE SCALE GENOMIC DNA]</scope>
    <source>
        <strain evidence="3">441</strain>
    </source>
</reference>
<feature type="region of interest" description="Disordered" evidence="1">
    <location>
        <begin position="1"/>
        <end position="82"/>
    </location>
</feature>
<dbReference type="EMBL" id="KN833892">
    <property type="protein sequence ID" value="KIK15392.1"/>
    <property type="molecule type" value="Genomic_DNA"/>
</dbReference>
<evidence type="ECO:0000313" key="2">
    <source>
        <dbReference type="EMBL" id="KIK15392.1"/>
    </source>
</evidence>
<evidence type="ECO:0000313" key="3">
    <source>
        <dbReference type="Proteomes" id="UP000054018"/>
    </source>
</evidence>
<evidence type="ECO:0000256" key="1">
    <source>
        <dbReference type="SAM" id="MobiDB-lite"/>
    </source>
</evidence>
<gene>
    <name evidence="2" type="ORF">PISMIDRAFT_687312</name>
</gene>
<proteinExistence type="predicted"/>
<name>A0A0C9YZ22_9AGAM</name>
<sequence length="82" mass="8635">MASASPGRSLVTRLSARSTPPLMGFETKQSYRAKASGTTHRTSRIKKKKETAAEKTEGFAGSRAPYATAGSATFCPVSEPPS</sequence>
<organism evidence="2 3">
    <name type="scientific">Pisolithus microcarpus 441</name>
    <dbReference type="NCBI Taxonomy" id="765257"/>
    <lineage>
        <taxon>Eukaryota</taxon>
        <taxon>Fungi</taxon>
        <taxon>Dikarya</taxon>
        <taxon>Basidiomycota</taxon>
        <taxon>Agaricomycotina</taxon>
        <taxon>Agaricomycetes</taxon>
        <taxon>Agaricomycetidae</taxon>
        <taxon>Boletales</taxon>
        <taxon>Sclerodermatineae</taxon>
        <taxon>Pisolithaceae</taxon>
        <taxon>Pisolithus</taxon>
    </lineage>
</organism>
<accession>A0A0C9YZ22</accession>
<dbReference type="HOGENOM" id="CLU_2559151_0_0_1"/>
<dbReference type="Proteomes" id="UP000054018">
    <property type="component" value="Unassembled WGS sequence"/>
</dbReference>
<protein>
    <submittedName>
        <fullName evidence="2">Uncharacterized protein</fullName>
    </submittedName>
</protein>
<reference evidence="2 3" key="1">
    <citation type="submission" date="2014-04" db="EMBL/GenBank/DDBJ databases">
        <authorList>
            <consortium name="DOE Joint Genome Institute"/>
            <person name="Kuo A."/>
            <person name="Kohler A."/>
            <person name="Costa M.D."/>
            <person name="Nagy L.G."/>
            <person name="Floudas D."/>
            <person name="Copeland A."/>
            <person name="Barry K.W."/>
            <person name="Cichocki N."/>
            <person name="Veneault-Fourrey C."/>
            <person name="LaButti K."/>
            <person name="Lindquist E.A."/>
            <person name="Lipzen A."/>
            <person name="Lundell T."/>
            <person name="Morin E."/>
            <person name="Murat C."/>
            <person name="Sun H."/>
            <person name="Tunlid A."/>
            <person name="Henrissat B."/>
            <person name="Grigoriev I.V."/>
            <person name="Hibbett D.S."/>
            <person name="Martin F."/>
            <person name="Nordberg H.P."/>
            <person name="Cantor M.N."/>
            <person name="Hua S.X."/>
        </authorList>
    </citation>
    <scope>NUCLEOTIDE SEQUENCE [LARGE SCALE GENOMIC DNA]</scope>
    <source>
        <strain evidence="2 3">441</strain>
    </source>
</reference>
<dbReference type="AlphaFoldDB" id="A0A0C9YZ22"/>